<protein>
    <submittedName>
        <fullName evidence="12">Mechanosensitive ion channel family protein</fullName>
    </submittedName>
</protein>
<evidence type="ECO:0000259" key="9">
    <source>
        <dbReference type="Pfam" id="PF00924"/>
    </source>
</evidence>
<evidence type="ECO:0000256" key="8">
    <source>
        <dbReference type="SAM" id="Phobius"/>
    </source>
</evidence>
<dbReference type="RefSeq" id="WP_190454949.1">
    <property type="nucleotide sequence ID" value="NZ_JAMPLM010000004.1"/>
</dbReference>
<dbReference type="InterPro" id="IPR010920">
    <property type="entry name" value="LSM_dom_sf"/>
</dbReference>
<keyword evidence="13" id="KW-1185">Reference proteome</keyword>
<feature type="domain" description="Mechanosensitive ion channel transmembrane helices 2/3" evidence="11">
    <location>
        <begin position="387"/>
        <end position="421"/>
    </location>
</feature>
<feature type="transmembrane region" description="Helical" evidence="8">
    <location>
        <begin position="291"/>
        <end position="311"/>
    </location>
</feature>
<gene>
    <name evidence="12" type="ORF">NDI38_07320</name>
</gene>
<dbReference type="InterPro" id="IPR023408">
    <property type="entry name" value="MscS_beta-dom_sf"/>
</dbReference>
<feature type="transmembrane region" description="Helical" evidence="8">
    <location>
        <begin position="377"/>
        <end position="399"/>
    </location>
</feature>
<sequence>MPLYVNRTLSPLKARVFRMLPDALPFTRHHWRVVSLGIGLLTAALIVLAGSSSFGQNVVPPHLQVPKLEAPKLEAPKPPVPSVASATPAIATADVKLDGRTLFTIAAPNVATQAGTQSASTPPIRERVKNIEETLNRIAENTAEPKTLDVKAAVDEQSRLPVISIGTRYLMTVTTLDAQLQAQDPEQRATELTQIIRNALTIARQERQPQSLMRQGSVAGQLALGIVAVSGILALVQRWIKAQREQLMAQAHAAIESSTVVDPTSTAAMAIVREQIKQRRQRSLNDVQRRLLQVMQLSIWLGGLFIILGLFPYTRWLQSLILSGPLKILGIVIAVYLLIRVSDTFIDRFFNALTANELLPPDTSQRLAQRITTFSRVLRSLVATVWISTGILTSLSIVGVELGPVLAGAGILGLALSLASQNLIKDVINGLLILWEDQYAVGDVIQIGKATGLVESLNLRITQLRNSEGRLITIPNSSITVVENLSKDWSRVDLGITIAYDANVDRAITVVKQVGEDMTNDPAWKDKIPEPPDVLGVDDIGNNGITLRVWIKTLPLQQWNVAREFRRRLKRSLDDEGIAIGLPQQSLWFRNSSDPPHVADGKLPSPHNAVNDEQD</sequence>
<evidence type="ECO:0000256" key="4">
    <source>
        <dbReference type="ARBA" id="ARBA00022692"/>
    </source>
</evidence>
<proteinExistence type="inferred from homology"/>
<comment type="subcellular location">
    <subcellularLocation>
        <location evidence="1">Cell membrane</location>
        <topology evidence="1">Multi-pass membrane protein</topology>
    </subcellularLocation>
</comment>
<dbReference type="Gene3D" id="2.30.30.60">
    <property type="match status" value="1"/>
</dbReference>
<evidence type="ECO:0000256" key="2">
    <source>
        <dbReference type="ARBA" id="ARBA00008017"/>
    </source>
</evidence>
<dbReference type="InterPro" id="IPR049142">
    <property type="entry name" value="MS_channel_1st"/>
</dbReference>
<dbReference type="PANTHER" id="PTHR30460">
    <property type="entry name" value="MODERATE CONDUCTANCE MECHANOSENSITIVE CHANNEL YBIO"/>
    <property type="match status" value="1"/>
</dbReference>
<feature type="transmembrane region" description="Helical" evidence="8">
    <location>
        <begin position="218"/>
        <end position="236"/>
    </location>
</feature>
<evidence type="ECO:0000259" key="11">
    <source>
        <dbReference type="Pfam" id="PF21088"/>
    </source>
</evidence>
<dbReference type="InterPro" id="IPR011066">
    <property type="entry name" value="MscS_channel_C_sf"/>
</dbReference>
<dbReference type="PANTHER" id="PTHR30460:SF0">
    <property type="entry name" value="MODERATE CONDUCTANCE MECHANOSENSITIVE CHANNEL YBIO"/>
    <property type="match status" value="1"/>
</dbReference>
<dbReference type="InterPro" id="IPR049278">
    <property type="entry name" value="MS_channel_C"/>
</dbReference>
<dbReference type="Gene3D" id="1.10.287.1260">
    <property type="match status" value="1"/>
</dbReference>
<dbReference type="SUPFAM" id="SSF82689">
    <property type="entry name" value="Mechanosensitive channel protein MscS (YggB), C-terminal domain"/>
    <property type="match status" value="1"/>
</dbReference>
<dbReference type="EMBL" id="JAMPLM010000004">
    <property type="protein sequence ID" value="MEP1058248.1"/>
    <property type="molecule type" value="Genomic_DNA"/>
</dbReference>
<evidence type="ECO:0000259" key="10">
    <source>
        <dbReference type="Pfam" id="PF21082"/>
    </source>
</evidence>
<evidence type="ECO:0000313" key="12">
    <source>
        <dbReference type="EMBL" id="MEP1058248.1"/>
    </source>
</evidence>
<feature type="region of interest" description="Disordered" evidence="7">
    <location>
        <begin position="590"/>
        <end position="615"/>
    </location>
</feature>
<keyword evidence="5 8" id="KW-1133">Transmembrane helix</keyword>
<organism evidence="12 13">
    <name type="scientific">Stenomitos frigidus AS-A4</name>
    <dbReference type="NCBI Taxonomy" id="2933935"/>
    <lineage>
        <taxon>Bacteria</taxon>
        <taxon>Bacillati</taxon>
        <taxon>Cyanobacteriota</taxon>
        <taxon>Cyanophyceae</taxon>
        <taxon>Leptolyngbyales</taxon>
        <taxon>Leptolyngbyaceae</taxon>
        <taxon>Stenomitos</taxon>
    </lineage>
</organism>
<reference evidence="12 13" key="1">
    <citation type="submission" date="2022-04" db="EMBL/GenBank/DDBJ databases">
        <title>Positive selection, recombination, and allopatry shape intraspecific diversity of widespread and dominant cyanobacteria.</title>
        <authorList>
            <person name="Wei J."/>
            <person name="Shu W."/>
            <person name="Hu C."/>
        </authorList>
    </citation>
    <scope>NUCLEOTIDE SEQUENCE [LARGE SCALE GENOMIC DNA]</scope>
    <source>
        <strain evidence="12 13">AS-A4</strain>
    </source>
</reference>
<keyword evidence="3" id="KW-1003">Cell membrane</keyword>
<dbReference type="SUPFAM" id="SSF82861">
    <property type="entry name" value="Mechanosensitive channel protein MscS (YggB), transmembrane region"/>
    <property type="match status" value="1"/>
</dbReference>
<accession>A0ABV0KG93</accession>
<dbReference type="Pfam" id="PF21088">
    <property type="entry name" value="MS_channel_1st"/>
    <property type="match status" value="1"/>
</dbReference>
<dbReference type="InterPro" id="IPR045276">
    <property type="entry name" value="YbiO_bact"/>
</dbReference>
<feature type="domain" description="Mechanosensitive ion channel MscS" evidence="9">
    <location>
        <begin position="422"/>
        <end position="487"/>
    </location>
</feature>
<dbReference type="Pfam" id="PF21082">
    <property type="entry name" value="MS_channel_3rd"/>
    <property type="match status" value="1"/>
</dbReference>
<feature type="transmembrane region" description="Helical" evidence="8">
    <location>
        <begin position="317"/>
        <end position="339"/>
    </location>
</feature>
<evidence type="ECO:0000256" key="3">
    <source>
        <dbReference type="ARBA" id="ARBA00022475"/>
    </source>
</evidence>
<dbReference type="Gene3D" id="3.30.70.100">
    <property type="match status" value="1"/>
</dbReference>
<dbReference type="InterPro" id="IPR011014">
    <property type="entry name" value="MscS_channel_TM-2"/>
</dbReference>
<feature type="domain" description="Mechanosensitive ion channel MscS C-terminal" evidence="10">
    <location>
        <begin position="494"/>
        <end position="580"/>
    </location>
</feature>
<keyword evidence="4 8" id="KW-0812">Transmembrane</keyword>
<dbReference type="Pfam" id="PF00924">
    <property type="entry name" value="MS_channel_2nd"/>
    <property type="match status" value="1"/>
</dbReference>
<keyword evidence="6 8" id="KW-0472">Membrane</keyword>
<name>A0ABV0KG93_9CYAN</name>
<dbReference type="SUPFAM" id="SSF50182">
    <property type="entry name" value="Sm-like ribonucleoproteins"/>
    <property type="match status" value="1"/>
</dbReference>
<comment type="similarity">
    <text evidence="2">Belongs to the MscS (TC 1.A.23) family.</text>
</comment>
<evidence type="ECO:0000256" key="1">
    <source>
        <dbReference type="ARBA" id="ARBA00004651"/>
    </source>
</evidence>
<comment type="caution">
    <text evidence="12">The sequence shown here is derived from an EMBL/GenBank/DDBJ whole genome shotgun (WGS) entry which is preliminary data.</text>
</comment>
<dbReference type="InterPro" id="IPR006685">
    <property type="entry name" value="MscS_channel_2nd"/>
</dbReference>
<evidence type="ECO:0000256" key="5">
    <source>
        <dbReference type="ARBA" id="ARBA00022989"/>
    </source>
</evidence>
<evidence type="ECO:0000256" key="6">
    <source>
        <dbReference type="ARBA" id="ARBA00023136"/>
    </source>
</evidence>
<dbReference type="Proteomes" id="UP001476950">
    <property type="component" value="Unassembled WGS sequence"/>
</dbReference>
<evidence type="ECO:0000256" key="7">
    <source>
        <dbReference type="SAM" id="MobiDB-lite"/>
    </source>
</evidence>
<evidence type="ECO:0000313" key="13">
    <source>
        <dbReference type="Proteomes" id="UP001476950"/>
    </source>
</evidence>